<comment type="similarity">
    <text evidence="1">Belongs to the peptidase S1C family.</text>
</comment>
<organism evidence="4 5">
    <name type="scientific">Symbiodinium necroappetens</name>
    <dbReference type="NCBI Taxonomy" id="1628268"/>
    <lineage>
        <taxon>Eukaryota</taxon>
        <taxon>Sar</taxon>
        <taxon>Alveolata</taxon>
        <taxon>Dinophyceae</taxon>
        <taxon>Suessiales</taxon>
        <taxon>Symbiodiniaceae</taxon>
        <taxon>Symbiodinium</taxon>
    </lineage>
</organism>
<dbReference type="Gene3D" id="2.40.10.120">
    <property type="match status" value="1"/>
</dbReference>
<dbReference type="SUPFAM" id="SSF50494">
    <property type="entry name" value="Trypsin-like serine proteases"/>
    <property type="match status" value="1"/>
</dbReference>
<keyword evidence="2" id="KW-0645">Protease</keyword>
<sequence length="1258" mass="138912">MRILMRYLRRDLRKHGGVVDKIVFALWQYTAKDLSYMKELVSSPDGADGTFDIQDFSEQRWGRSRIDADPISNRMVQLYKSMNETDTVYVKVDDDVVYVAEHAIAELVRERLRKRCLLVSANVVNHAIMSALHQDRGAHRGFWPTEEQQRNPVLRLPWSKKEEINTSPDFQIERFPASRCVVERWDCAALVHESFLDRSADNTLCVFDFGWHDFNRLGYREHRYIHRSPSVNKEYWTQGARWSTNFFAFRAEDLDGVNWSNVHGKGDDEEEFTGPHSERRDRHSCAVGAALVVHFSYGSQEEGLMAYTNLLKRYDKLSRCIWKASKPDAPDASRFKVEKSEASVTNFHVVQHASFVSVHFADGLQCRAKVKARCEPCDLAVLQVLLDSCSGSDLQLPPPLRLARHGPDLGAKVAAVGHPEHWAWLLGVGHVTGIGRRSSRAVQRFRVWEVELFVDKGSTGSYVDEESDGKHVRGYCRARAGANLSDGSAIRGSGDRRGLVVPALRSSLLIESRQQAADAAVLAAVPWASVESKKIAKNCLETWLAECGNEPSNPKQKARTGGVATASLHELLPQALAAIRAQLPAFNPSSGGSTSLSVSLSVAIVRGLHWLMQQSDYLVLKDRLGLALPLILQVLDQTSDQVVRLIAWDALHLMLDRALAIEVQNFRPPLQHVLETCSPLFLDEEIACLAVAPFCASSVLFLLKAFSRDCKLDRSKSLDSLLRYGSLHCKPNSRAFALFLEFGLLPLLAREAWLVAPHLREIAELLLQSCEGGNALEVLLAWHALLLLFGGELQARVKRYFQDILLRMAFTYLTFFASDPPEGLQQEPATGSGKFLSPVTAAMTAAEWTEVSCRKDELDVVLRDVARVLAEADEPGGALLTRSLTELTASTSLPALQDFQERCSVDGIVFASVAAGHGSSGGPLLDSHGDVTGVITWQFSGSQPVVIAAISTSVVRQVVPQLISEGSCSLPHAGIEGRMGPARLTAPSWRSNAYLGVKADGVRLWGLPSREARDAGLRWLDEIVAVGRADEPVHSVADVLHAIQAQPDSPMPVRLRRFGSEHTAELVRDVPRKRSPLLIRRMASVGARGLIVLRVLRNYRRLLLALQKDAGSFQASLQTFRETGGFNESAVPEAASQLIFALVQWALASDPLRNVCLPARINSKCAVTGDMKKKIWKPTSSFRICQAKCNSEAAETPSCCVHSAKTGQCQMIFGGNATLPAEPQDRSRAALCRPFPVARVAAELGKLVNFVSRVLLDE</sequence>
<dbReference type="Proteomes" id="UP000601435">
    <property type="component" value="Unassembled WGS sequence"/>
</dbReference>
<name>A0A813BND6_9DINO</name>
<keyword evidence="5" id="KW-1185">Reference proteome</keyword>
<dbReference type="Gene3D" id="2.30.42.10">
    <property type="match status" value="1"/>
</dbReference>
<dbReference type="InterPro" id="IPR051201">
    <property type="entry name" value="Chloro_Bact_Ser_Proteases"/>
</dbReference>
<proteinExistence type="inferred from homology"/>
<evidence type="ECO:0000256" key="2">
    <source>
        <dbReference type="ARBA" id="ARBA00022670"/>
    </source>
</evidence>
<dbReference type="InterPro" id="IPR043504">
    <property type="entry name" value="Peptidase_S1_PA_chymotrypsin"/>
</dbReference>
<dbReference type="Gene3D" id="2.40.10.10">
    <property type="entry name" value="Trypsin-like serine proteases"/>
    <property type="match status" value="1"/>
</dbReference>
<dbReference type="AlphaFoldDB" id="A0A813BND6"/>
<dbReference type="PANTHER" id="PTHR43343:SF6">
    <property type="entry name" value="PROTEASE DO-LIKE 5, CHLOROPLASTIC ISOFORM X1"/>
    <property type="match status" value="1"/>
</dbReference>
<reference evidence="4" key="1">
    <citation type="submission" date="2021-02" db="EMBL/GenBank/DDBJ databases">
        <authorList>
            <person name="Dougan E. K."/>
            <person name="Rhodes N."/>
            <person name="Thang M."/>
            <person name="Chan C."/>
        </authorList>
    </citation>
    <scope>NUCLEOTIDE SEQUENCE</scope>
</reference>
<accession>A0A813BND6</accession>
<dbReference type="OrthoDB" id="435611at2759"/>
<dbReference type="EMBL" id="CAJNJA010075252">
    <property type="protein sequence ID" value="CAE7914461.1"/>
    <property type="molecule type" value="Genomic_DNA"/>
</dbReference>
<keyword evidence="3" id="KW-0378">Hydrolase</keyword>
<dbReference type="GO" id="GO:0006508">
    <property type="term" value="P:proteolysis"/>
    <property type="evidence" value="ECO:0007669"/>
    <property type="project" value="UniProtKB-KW"/>
</dbReference>
<evidence type="ECO:0000313" key="5">
    <source>
        <dbReference type="Proteomes" id="UP000601435"/>
    </source>
</evidence>
<evidence type="ECO:0000256" key="3">
    <source>
        <dbReference type="ARBA" id="ARBA00022801"/>
    </source>
</evidence>
<dbReference type="InterPro" id="IPR036034">
    <property type="entry name" value="PDZ_sf"/>
</dbReference>
<evidence type="ECO:0000256" key="1">
    <source>
        <dbReference type="ARBA" id="ARBA00010541"/>
    </source>
</evidence>
<gene>
    <name evidence="4" type="ORF">SNEC2469_LOCUS31288</name>
</gene>
<dbReference type="Pfam" id="PF13365">
    <property type="entry name" value="Trypsin_2"/>
    <property type="match status" value="1"/>
</dbReference>
<dbReference type="InterPro" id="IPR009003">
    <property type="entry name" value="Peptidase_S1_PA"/>
</dbReference>
<dbReference type="GO" id="GO:0008233">
    <property type="term" value="F:peptidase activity"/>
    <property type="evidence" value="ECO:0007669"/>
    <property type="project" value="UniProtKB-KW"/>
</dbReference>
<protein>
    <submittedName>
        <fullName evidence="4">Uncharacterized protein</fullName>
    </submittedName>
</protein>
<dbReference type="PANTHER" id="PTHR43343">
    <property type="entry name" value="PEPTIDASE S12"/>
    <property type="match status" value="1"/>
</dbReference>
<comment type="caution">
    <text evidence="4">The sequence shown here is derived from an EMBL/GenBank/DDBJ whole genome shotgun (WGS) entry which is preliminary data.</text>
</comment>
<evidence type="ECO:0000313" key="4">
    <source>
        <dbReference type="EMBL" id="CAE7914461.1"/>
    </source>
</evidence>